<gene>
    <name evidence="1" type="ORF">ENS64_14145</name>
</gene>
<name>A0A7C4LLX4_9PLAN</name>
<dbReference type="Pfam" id="PF12006">
    <property type="entry name" value="DUF3500"/>
    <property type="match status" value="1"/>
</dbReference>
<dbReference type="InterPro" id="IPR006311">
    <property type="entry name" value="TAT_signal"/>
</dbReference>
<accession>A0A7C4LLX4</accession>
<sequence length="343" mass="38525">MNDCPDCDRRDVPVVTRRQFVQAVSASAAAIAVGPRAAVAAPEPAARSESLVKTLYDSLTPAQKEEICFDWDYVDDRGLLRMHVSNNWQITGIKLNSGFFTTDQQELIEAIYWGLYNPDWKDRIKKQLQDDAGGYGKEQSIALFGQPGSGKFEFVMTGRHLTIRCDGDSVEHVAFGGPIFYGHAAQGFNEPADHPGNVYWHQALKANSLYTMLDGKQRERALLPKMPPEKDVHFRGASADLPGLPIRELSADQKQFAQDILSTLIEPYRTTDRDEVLRCLHTQGGLDACHIAFYQEGDIGDDKVWDVWRIEGPSFVWHYRGSPHVHVWVNVADRPDVKITTRG</sequence>
<evidence type="ECO:0000313" key="1">
    <source>
        <dbReference type="EMBL" id="HGT40382.1"/>
    </source>
</evidence>
<organism evidence="1">
    <name type="scientific">Schlesneria paludicola</name>
    <dbReference type="NCBI Taxonomy" id="360056"/>
    <lineage>
        <taxon>Bacteria</taxon>
        <taxon>Pseudomonadati</taxon>
        <taxon>Planctomycetota</taxon>
        <taxon>Planctomycetia</taxon>
        <taxon>Planctomycetales</taxon>
        <taxon>Planctomycetaceae</taxon>
        <taxon>Schlesneria</taxon>
    </lineage>
</organism>
<dbReference type="InterPro" id="IPR021889">
    <property type="entry name" value="DUF3500"/>
</dbReference>
<comment type="caution">
    <text evidence="1">The sequence shown here is derived from an EMBL/GenBank/DDBJ whole genome shotgun (WGS) entry which is preliminary data.</text>
</comment>
<dbReference type="PROSITE" id="PS51318">
    <property type="entry name" value="TAT"/>
    <property type="match status" value="1"/>
</dbReference>
<dbReference type="EMBL" id="DSVQ01000016">
    <property type="protein sequence ID" value="HGT40382.1"/>
    <property type="molecule type" value="Genomic_DNA"/>
</dbReference>
<protein>
    <submittedName>
        <fullName evidence="1">DUF3500 domain-containing protein</fullName>
    </submittedName>
</protein>
<dbReference type="InterPro" id="IPR019546">
    <property type="entry name" value="TAT_signal_bac_arc"/>
</dbReference>
<reference evidence="1" key="1">
    <citation type="journal article" date="2020" name="mSystems">
        <title>Genome- and Community-Level Interaction Insights into Carbon Utilization and Element Cycling Functions of Hydrothermarchaeota in Hydrothermal Sediment.</title>
        <authorList>
            <person name="Zhou Z."/>
            <person name="Liu Y."/>
            <person name="Xu W."/>
            <person name="Pan J."/>
            <person name="Luo Z.H."/>
            <person name="Li M."/>
        </authorList>
    </citation>
    <scope>NUCLEOTIDE SEQUENCE [LARGE SCALE GENOMIC DNA]</scope>
    <source>
        <strain evidence="1">SpSt-508</strain>
    </source>
</reference>
<proteinExistence type="predicted"/>
<dbReference type="AlphaFoldDB" id="A0A7C4LLX4"/>
<dbReference type="NCBIfam" id="TIGR01409">
    <property type="entry name" value="TAT_signal_seq"/>
    <property type="match status" value="1"/>
</dbReference>